<organism evidence="1 2">
    <name type="scientific">Pseudobacteroides cellulosolvens ATCC 35603 = DSM 2933</name>
    <dbReference type="NCBI Taxonomy" id="398512"/>
    <lineage>
        <taxon>Bacteria</taxon>
        <taxon>Bacillati</taxon>
        <taxon>Bacillota</taxon>
        <taxon>Clostridia</taxon>
        <taxon>Eubacteriales</taxon>
        <taxon>Oscillospiraceae</taxon>
        <taxon>Pseudobacteroides</taxon>
    </lineage>
</organism>
<gene>
    <name evidence="1" type="ORF">Bccel_2230</name>
</gene>
<dbReference type="EMBL" id="LGTC01000001">
    <property type="protein sequence ID" value="KNY26965.1"/>
    <property type="molecule type" value="Genomic_DNA"/>
</dbReference>
<accession>A0A0L6JMH9</accession>
<dbReference type="Gene3D" id="3.40.50.1820">
    <property type="entry name" value="alpha/beta hydrolase"/>
    <property type="match status" value="1"/>
</dbReference>
<dbReference type="SUPFAM" id="SSF53474">
    <property type="entry name" value="alpha/beta-Hydrolases"/>
    <property type="match status" value="1"/>
</dbReference>
<dbReference type="STRING" id="398512.Bccel_2230"/>
<dbReference type="RefSeq" id="WP_036947311.1">
    <property type="nucleotide sequence ID" value="NZ_KN050765.1"/>
</dbReference>
<proteinExistence type="predicted"/>
<dbReference type="eggNOG" id="COG1073">
    <property type="taxonomic scope" value="Bacteria"/>
</dbReference>
<evidence type="ECO:0000313" key="1">
    <source>
        <dbReference type="EMBL" id="KNY26965.1"/>
    </source>
</evidence>
<dbReference type="OrthoDB" id="1679217at2"/>
<sequence length="320" mass="36991">MNETSSKFVDSFAVEKLINEKLLKVSHSPLNSLFKNSNISFEDLDHLSFDKSKAEKLVNRDGITSFCMPSYCKSNHYVENDKVYVYYFPAENPKSNILLLHGLFDDNMANYMYLIKQLNIFNVNVFIMLLPYHFERKPYQSSFSGEYFFSADIYRLCNAISQSMFDIEASLSFIKAFNGLETTLTGFSMGGCMAFKYYILKRQTVKTFLFNPVTELSRLVLDNPLLITIGRDILNSGFDMGKYTRMLEELDPCENIDYQIDNSMISVAYSIYDQIISENKYKTFIRKTGIRNVSVYSAGHLNVLRVPRLATDIIDFYNNL</sequence>
<dbReference type="AlphaFoldDB" id="A0A0L6JMH9"/>
<protein>
    <submittedName>
        <fullName evidence="1">Uncharacterized protein</fullName>
    </submittedName>
</protein>
<name>A0A0L6JMH9_9FIRM</name>
<dbReference type="InterPro" id="IPR029058">
    <property type="entry name" value="AB_hydrolase_fold"/>
</dbReference>
<dbReference type="Proteomes" id="UP000036923">
    <property type="component" value="Unassembled WGS sequence"/>
</dbReference>
<reference evidence="2" key="1">
    <citation type="submission" date="2015-07" db="EMBL/GenBank/DDBJ databases">
        <title>Near-Complete Genome Sequence of the Cellulolytic Bacterium Bacteroides (Pseudobacteroides) cellulosolvens ATCC 35603.</title>
        <authorList>
            <person name="Dassa B."/>
            <person name="Utturkar S.M."/>
            <person name="Klingeman D.M."/>
            <person name="Hurt R.A."/>
            <person name="Keller M."/>
            <person name="Xu J."/>
            <person name="Reddy Y.H.K."/>
            <person name="Borovok I."/>
            <person name="Grinberg I.R."/>
            <person name="Lamed R."/>
            <person name="Zhivin O."/>
            <person name="Bayer E.A."/>
            <person name="Brown S.D."/>
        </authorList>
    </citation>
    <scope>NUCLEOTIDE SEQUENCE [LARGE SCALE GENOMIC DNA]</scope>
    <source>
        <strain evidence="2">DSM 2933</strain>
    </source>
</reference>
<evidence type="ECO:0000313" key="2">
    <source>
        <dbReference type="Proteomes" id="UP000036923"/>
    </source>
</evidence>
<comment type="caution">
    <text evidence="1">The sequence shown here is derived from an EMBL/GenBank/DDBJ whole genome shotgun (WGS) entry which is preliminary data.</text>
</comment>
<keyword evidence="2" id="KW-1185">Reference proteome</keyword>